<name>A0A0G1QU79_9BACT</name>
<dbReference type="Proteomes" id="UP000034653">
    <property type="component" value="Unassembled WGS sequence"/>
</dbReference>
<protein>
    <recommendedName>
        <fullName evidence="4">Integral membrane protein</fullName>
    </recommendedName>
</protein>
<reference evidence="2 3" key="1">
    <citation type="journal article" date="2015" name="Nature">
        <title>rRNA introns, odd ribosomes, and small enigmatic genomes across a large radiation of phyla.</title>
        <authorList>
            <person name="Brown C.T."/>
            <person name="Hug L.A."/>
            <person name="Thomas B.C."/>
            <person name="Sharon I."/>
            <person name="Castelle C.J."/>
            <person name="Singh A."/>
            <person name="Wilkins M.J."/>
            <person name="Williams K.H."/>
            <person name="Banfield J.F."/>
        </authorList>
    </citation>
    <scope>NUCLEOTIDE SEQUENCE [LARGE SCALE GENOMIC DNA]</scope>
</reference>
<organism evidence="2 3">
    <name type="scientific">Candidatus Woesebacteria bacterium GW2011_GWA1_45_8</name>
    <dbReference type="NCBI Taxonomy" id="1618559"/>
    <lineage>
        <taxon>Bacteria</taxon>
        <taxon>Candidatus Woeseibacteriota</taxon>
    </lineage>
</organism>
<dbReference type="AlphaFoldDB" id="A0A0G1QU79"/>
<accession>A0A0G1QU79</accession>
<evidence type="ECO:0000313" key="2">
    <source>
        <dbReference type="EMBL" id="KKU12180.1"/>
    </source>
</evidence>
<keyword evidence="1" id="KW-0812">Transmembrane</keyword>
<dbReference type="EMBL" id="LCLG01000005">
    <property type="protein sequence ID" value="KKU12180.1"/>
    <property type="molecule type" value="Genomic_DNA"/>
</dbReference>
<sequence length="112" mass="11829">MQNIFGNVSLPPGVNRYGNLLSGGPTGFISNIIKTLIGIAGLYALINLVLAGYAFMSAGDDPKKVAGAWSKIWQSLLGLTVAAGAFILAAIFGRLLFGEYTALLRLRVFVPN</sequence>
<evidence type="ECO:0008006" key="4">
    <source>
        <dbReference type="Google" id="ProtNLM"/>
    </source>
</evidence>
<proteinExistence type="predicted"/>
<comment type="caution">
    <text evidence="2">The sequence shown here is derived from an EMBL/GenBank/DDBJ whole genome shotgun (WGS) entry which is preliminary data.</text>
</comment>
<gene>
    <name evidence="2" type="ORF">UX19_C0005G0012</name>
</gene>
<feature type="transmembrane region" description="Helical" evidence="1">
    <location>
        <begin position="36"/>
        <end position="56"/>
    </location>
</feature>
<evidence type="ECO:0000313" key="3">
    <source>
        <dbReference type="Proteomes" id="UP000034653"/>
    </source>
</evidence>
<evidence type="ECO:0000256" key="1">
    <source>
        <dbReference type="SAM" id="Phobius"/>
    </source>
</evidence>
<keyword evidence="1" id="KW-1133">Transmembrane helix</keyword>
<keyword evidence="1" id="KW-0472">Membrane</keyword>
<feature type="transmembrane region" description="Helical" evidence="1">
    <location>
        <begin position="76"/>
        <end position="97"/>
    </location>
</feature>